<dbReference type="GO" id="GO:0006260">
    <property type="term" value="P:DNA replication"/>
    <property type="evidence" value="ECO:0007669"/>
    <property type="project" value="UniProtKB-KW"/>
</dbReference>
<evidence type="ECO:0000256" key="12">
    <source>
        <dbReference type="ARBA" id="ARBA00058063"/>
    </source>
</evidence>
<dbReference type="ExpressionAtlas" id="A0A072USH8">
    <property type="expression patterns" value="differential"/>
</dbReference>
<dbReference type="Proteomes" id="UP000002051">
    <property type="component" value="Chromosome 4"/>
</dbReference>
<evidence type="ECO:0000259" key="18">
    <source>
        <dbReference type="Pfam" id="PF16900"/>
    </source>
</evidence>
<evidence type="ECO:0000256" key="10">
    <source>
        <dbReference type="ARBA" id="ARBA00023204"/>
    </source>
</evidence>
<evidence type="ECO:0000313" key="21">
    <source>
        <dbReference type="Proteomes" id="UP000002051"/>
    </source>
</evidence>
<comment type="subcellular location">
    <subcellularLocation>
        <location evidence="1 14">Nucleus</location>
    </subcellularLocation>
</comment>
<dbReference type="InterPro" id="IPR047192">
    <property type="entry name" value="Euk_RPA1_DBD_C"/>
</dbReference>
<reference evidence="19 21" key="1">
    <citation type="journal article" date="2011" name="Nature">
        <title>The Medicago genome provides insight into the evolution of rhizobial symbioses.</title>
        <authorList>
            <person name="Young N.D."/>
            <person name="Debelle F."/>
            <person name="Oldroyd G.E."/>
            <person name="Geurts R."/>
            <person name="Cannon S.B."/>
            <person name="Udvardi M.K."/>
            <person name="Benedito V.A."/>
            <person name="Mayer K.F."/>
            <person name="Gouzy J."/>
            <person name="Schoof H."/>
            <person name="Van de Peer Y."/>
            <person name="Proost S."/>
            <person name="Cook D.R."/>
            <person name="Meyers B.C."/>
            <person name="Spannagl M."/>
            <person name="Cheung F."/>
            <person name="De Mita S."/>
            <person name="Krishnakumar V."/>
            <person name="Gundlach H."/>
            <person name="Zhou S."/>
            <person name="Mudge J."/>
            <person name="Bharti A.K."/>
            <person name="Murray J.D."/>
            <person name="Naoumkina M.A."/>
            <person name="Rosen B."/>
            <person name="Silverstein K.A."/>
            <person name="Tang H."/>
            <person name="Rombauts S."/>
            <person name="Zhao P.X."/>
            <person name="Zhou P."/>
            <person name="Barbe V."/>
            <person name="Bardou P."/>
            <person name="Bechner M."/>
            <person name="Bellec A."/>
            <person name="Berger A."/>
            <person name="Berges H."/>
            <person name="Bidwell S."/>
            <person name="Bisseling T."/>
            <person name="Choisne N."/>
            <person name="Couloux A."/>
            <person name="Denny R."/>
            <person name="Deshpande S."/>
            <person name="Dai X."/>
            <person name="Doyle J.J."/>
            <person name="Dudez A.M."/>
            <person name="Farmer A.D."/>
            <person name="Fouteau S."/>
            <person name="Franken C."/>
            <person name="Gibelin C."/>
            <person name="Gish J."/>
            <person name="Goldstein S."/>
            <person name="Gonzalez A.J."/>
            <person name="Green P.J."/>
            <person name="Hallab A."/>
            <person name="Hartog M."/>
            <person name="Hua A."/>
            <person name="Humphray S.J."/>
            <person name="Jeong D.H."/>
            <person name="Jing Y."/>
            <person name="Jocker A."/>
            <person name="Kenton S.M."/>
            <person name="Kim D.J."/>
            <person name="Klee K."/>
            <person name="Lai H."/>
            <person name="Lang C."/>
            <person name="Lin S."/>
            <person name="Macmil S.L."/>
            <person name="Magdelenat G."/>
            <person name="Matthews L."/>
            <person name="McCorrison J."/>
            <person name="Monaghan E.L."/>
            <person name="Mun J.H."/>
            <person name="Najar F.Z."/>
            <person name="Nicholson C."/>
            <person name="Noirot C."/>
            <person name="O'Bleness M."/>
            <person name="Paule C.R."/>
            <person name="Poulain J."/>
            <person name="Prion F."/>
            <person name="Qin B."/>
            <person name="Qu C."/>
            <person name="Retzel E.F."/>
            <person name="Riddle C."/>
            <person name="Sallet E."/>
            <person name="Samain S."/>
            <person name="Samson N."/>
            <person name="Sanders I."/>
            <person name="Saurat O."/>
            <person name="Scarpelli C."/>
            <person name="Schiex T."/>
            <person name="Segurens B."/>
            <person name="Severin A.J."/>
            <person name="Sherrier D.J."/>
            <person name="Shi R."/>
            <person name="Sims S."/>
            <person name="Singer S.R."/>
            <person name="Sinharoy S."/>
            <person name="Sterck L."/>
            <person name="Viollet A."/>
            <person name="Wang B.B."/>
            <person name="Wang K."/>
            <person name="Wang M."/>
            <person name="Wang X."/>
            <person name="Warfsmann J."/>
            <person name="Weissenbach J."/>
            <person name="White D.D."/>
            <person name="White J.D."/>
            <person name="Wiley G.B."/>
            <person name="Wincker P."/>
            <person name="Xing Y."/>
            <person name="Yang L."/>
            <person name="Yao Z."/>
            <person name="Ying F."/>
            <person name="Zhai J."/>
            <person name="Zhou L."/>
            <person name="Zuber A."/>
            <person name="Denarie J."/>
            <person name="Dixon R.A."/>
            <person name="May G.D."/>
            <person name="Schwartz D.C."/>
            <person name="Rogers J."/>
            <person name="Quetier F."/>
            <person name="Town C.D."/>
            <person name="Roe B.A."/>
        </authorList>
    </citation>
    <scope>NUCLEOTIDE SEQUENCE [LARGE SCALE GENOMIC DNA]</scope>
    <source>
        <strain evidence="19">A17</strain>
        <strain evidence="20 21">cv. Jemalong A17</strain>
    </source>
</reference>
<sequence length="560" mass="61526">MAKSVSPNAISTLLSNPSPDSSSDLPDIVVQVLDLKSSGNRYSFSASDGKKKLKGIIPSNQYSEVLSGKIQNLGLIRILDYTLNVIPNKSEKYLMLIKCEPVSPALETEIKSEQSGITLKPKEDDVVKREGSTAGIVLKPKLDMVSKSAAQILHEQHANSAPARLAMTRRVRPLVSLNPYMGGWTIKVSVTSKGTMRTYKNARGEGCVFNVELTDEDGTQIQATMFNDAARKFYDKFAMGKVYYISKGSLKVANKNFKTVVNDYEMTLNENSEVEEVANEAAFVPETKFNFVPIDQLGPYVNKSELVDLVGVVKNVSSTMSIRRKSNNETVPKRDITIADETKKTVVVSLWGDLATNIGQELLDMADKSPVVAIKSLKVGDFQGISLSAISRSLVLVNPEVPEAQKLRCWYDSEGKDAAMAAISSGSISSSNSGSRSVYSDRVPLSYITSNLSLGAEKPAFFSIRGNISFIKADQAMWYRACKTCNKKVTEDMDAGYWCESCQKNDAECNFRYIMVAKVSDASGEAFVSTFNEEAEKIIGCPAEELDNLKSQVTYWIPLF</sequence>
<keyword evidence="4 14" id="KW-0479">Metal-binding</keyword>
<name>A0A072USH8_MEDTR</name>
<protein>
    <recommendedName>
        <fullName evidence="14">Replication protein A subunit</fullName>
    </recommendedName>
</protein>
<dbReference type="Pfam" id="PF02721">
    <property type="entry name" value="DUF223"/>
    <property type="match status" value="1"/>
</dbReference>
<organism evidence="19 21">
    <name type="scientific">Medicago truncatula</name>
    <name type="common">Barrel medic</name>
    <name type="synonym">Medicago tribuloides</name>
    <dbReference type="NCBI Taxonomy" id="3880"/>
    <lineage>
        <taxon>Eukaryota</taxon>
        <taxon>Viridiplantae</taxon>
        <taxon>Streptophyta</taxon>
        <taxon>Embryophyta</taxon>
        <taxon>Tracheophyta</taxon>
        <taxon>Spermatophyta</taxon>
        <taxon>Magnoliopsida</taxon>
        <taxon>eudicotyledons</taxon>
        <taxon>Gunneridae</taxon>
        <taxon>Pentapetalae</taxon>
        <taxon>rosids</taxon>
        <taxon>fabids</taxon>
        <taxon>Fabales</taxon>
        <taxon>Fabaceae</taxon>
        <taxon>Papilionoideae</taxon>
        <taxon>50 kb inversion clade</taxon>
        <taxon>NPAAA clade</taxon>
        <taxon>Hologalegina</taxon>
        <taxon>IRL clade</taxon>
        <taxon>Trifolieae</taxon>
        <taxon>Medicago</taxon>
    </lineage>
</organism>
<dbReference type="InterPro" id="IPR004591">
    <property type="entry name" value="Rfa1"/>
</dbReference>
<dbReference type="OrthoDB" id="1751331at2759"/>
<evidence type="ECO:0000256" key="9">
    <source>
        <dbReference type="ARBA" id="ARBA00023172"/>
    </source>
</evidence>
<evidence type="ECO:0000256" key="5">
    <source>
        <dbReference type="ARBA" id="ARBA00022763"/>
    </source>
</evidence>
<feature type="domain" description="Replication factor-A protein 1 N-terminal" evidence="16">
    <location>
        <begin position="5"/>
        <end position="102"/>
    </location>
</feature>
<evidence type="ECO:0000256" key="8">
    <source>
        <dbReference type="ARBA" id="ARBA00023125"/>
    </source>
</evidence>
<feature type="domain" description="Replication protein A OB" evidence="18">
    <location>
        <begin position="301"/>
        <end position="398"/>
    </location>
</feature>
<dbReference type="HOGENOM" id="CLU_012393_3_1_1"/>
<dbReference type="InterPro" id="IPR003871">
    <property type="entry name" value="RFA1B/D_OB_1st"/>
</dbReference>
<dbReference type="CDD" id="cd04475">
    <property type="entry name" value="RPA1_DBD_B"/>
    <property type="match status" value="1"/>
</dbReference>
<evidence type="ECO:0000256" key="14">
    <source>
        <dbReference type="RuleBase" id="RU364130"/>
    </source>
</evidence>
<evidence type="ECO:0000259" key="15">
    <source>
        <dbReference type="Pfam" id="PF02721"/>
    </source>
</evidence>
<evidence type="ECO:0000256" key="4">
    <source>
        <dbReference type="ARBA" id="ARBA00022723"/>
    </source>
</evidence>
<evidence type="ECO:0000256" key="2">
    <source>
        <dbReference type="ARBA" id="ARBA00005690"/>
    </source>
</evidence>
<dbReference type="GO" id="GO:0005634">
    <property type="term" value="C:nucleus"/>
    <property type="evidence" value="ECO:0007669"/>
    <property type="project" value="UniProtKB-SubCell"/>
</dbReference>
<reference evidence="19 21" key="2">
    <citation type="journal article" date="2014" name="BMC Genomics">
        <title>An improved genome release (version Mt4.0) for the model legume Medicago truncatula.</title>
        <authorList>
            <person name="Tang H."/>
            <person name="Krishnakumar V."/>
            <person name="Bidwell S."/>
            <person name="Rosen B."/>
            <person name="Chan A."/>
            <person name="Zhou S."/>
            <person name="Gentzbittel L."/>
            <person name="Childs K.L."/>
            <person name="Yandell M."/>
            <person name="Gundlach H."/>
            <person name="Mayer K.F."/>
            <person name="Schwartz D.C."/>
            <person name="Town C.D."/>
        </authorList>
    </citation>
    <scope>GENOME REANNOTATION</scope>
    <source>
        <strain evidence="19">A17</strain>
        <strain evidence="20 21">cv. Jemalong A17</strain>
    </source>
</reference>
<dbReference type="Gene3D" id="2.40.50.140">
    <property type="entry name" value="Nucleic acid-binding proteins"/>
    <property type="match status" value="4"/>
</dbReference>
<dbReference type="GO" id="GO:0008270">
    <property type="term" value="F:zinc ion binding"/>
    <property type="evidence" value="ECO:0007669"/>
    <property type="project" value="UniProtKB-KW"/>
</dbReference>
<dbReference type="FunFam" id="2.40.50.140:FF:000090">
    <property type="entry name" value="Replication protein A subunit"/>
    <property type="match status" value="1"/>
</dbReference>
<dbReference type="GO" id="GO:0006310">
    <property type="term" value="P:DNA recombination"/>
    <property type="evidence" value="ECO:0007669"/>
    <property type="project" value="UniProtKB-KW"/>
</dbReference>
<keyword evidence="3 14" id="KW-0235">DNA replication</keyword>
<feature type="domain" description="Replication protein A 70 kDa DNA-binding subunit B/D first OB fold" evidence="15">
    <location>
        <begin position="173"/>
        <end position="276"/>
    </location>
</feature>
<reference evidence="20" key="3">
    <citation type="submission" date="2015-04" db="UniProtKB">
        <authorList>
            <consortium name="EnsemblPlants"/>
        </authorList>
    </citation>
    <scope>IDENTIFICATION</scope>
    <source>
        <strain evidence="20">cv. Jemalong A17</strain>
    </source>
</reference>
<dbReference type="FunFam" id="2.40.50.140:FF:000257">
    <property type="entry name" value="Replication protein A subunit"/>
    <property type="match status" value="1"/>
</dbReference>
<evidence type="ECO:0000259" key="17">
    <source>
        <dbReference type="Pfam" id="PF08646"/>
    </source>
</evidence>
<comment type="function">
    <text evidence="12 14">Component of the replication protein A complex (RPA) required for DNA recombination, repair and replication. The activity of RPA is mediated by single-stranded DNA binding and protein interactions. Probably involved in repair of double-strand DNA breaks (DSBs) induced by genotoxic stresses.</text>
</comment>
<comment type="subunit">
    <text evidence="13 14">Heterotrimer of RPA1, RPA2 and RPA3 (canonical replication protein A complex).</text>
</comment>
<feature type="domain" description="Replication factor A C-terminal" evidence="17">
    <location>
        <begin position="461"/>
        <end position="552"/>
    </location>
</feature>
<comment type="similarity">
    <text evidence="2 14">Belongs to the replication factor A protein 1 family.</text>
</comment>
<dbReference type="InterPro" id="IPR007199">
    <property type="entry name" value="Rep_factor-A_N"/>
</dbReference>
<dbReference type="EnsemblPlants" id="KEH32028">
    <property type="protein sequence ID" value="KEH32028"/>
    <property type="gene ID" value="MTR_4g109580"/>
</dbReference>
<proteinExistence type="inferred from homology"/>
<evidence type="ECO:0000256" key="11">
    <source>
        <dbReference type="ARBA" id="ARBA00023242"/>
    </source>
</evidence>
<keyword evidence="6 14" id="KW-0863">Zinc-finger</keyword>
<dbReference type="FunFam" id="2.40.50.140:FF:000064">
    <property type="entry name" value="Replication protein A subunit"/>
    <property type="match status" value="1"/>
</dbReference>
<keyword evidence="7 14" id="KW-0862">Zinc</keyword>
<evidence type="ECO:0000313" key="19">
    <source>
        <dbReference type="EMBL" id="KEH32028.1"/>
    </source>
</evidence>
<gene>
    <name evidence="20" type="primary">25493890</name>
    <name evidence="19" type="ordered locus">MTR_4g109580</name>
</gene>
<dbReference type="EMBL" id="CM001220">
    <property type="protein sequence ID" value="KEH32028.1"/>
    <property type="molecule type" value="Genomic_DNA"/>
</dbReference>
<dbReference type="NCBIfam" id="TIGR00617">
    <property type="entry name" value="rpa1"/>
    <property type="match status" value="1"/>
</dbReference>
<dbReference type="CDD" id="cd04476">
    <property type="entry name" value="RPA1_DBD_C"/>
    <property type="match status" value="1"/>
</dbReference>
<keyword evidence="5" id="KW-0227">DNA damage</keyword>
<evidence type="ECO:0000256" key="3">
    <source>
        <dbReference type="ARBA" id="ARBA00022705"/>
    </source>
</evidence>
<dbReference type="Pfam" id="PF04057">
    <property type="entry name" value="Rep-A_N"/>
    <property type="match status" value="1"/>
</dbReference>
<evidence type="ECO:0000256" key="7">
    <source>
        <dbReference type="ARBA" id="ARBA00022833"/>
    </source>
</evidence>
<dbReference type="CDD" id="cd04474">
    <property type="entry name" value="RPA1_DBD_A"/>
    <property type="match status" value="1"/>
</dbReference>
<dbReference type="PANTHER" id="PTHR47165:SF4">
    <property type="entry name" value="OS03G0429900 PROTEIN"/>
    <property type="match status" value="1"/>
</dbReference>
<dbReference type="GO" id="GO:0003677">
    <property type="term" value="F:DNA binding"/>
    <property type="evidence" value="ECO:0007669"/>
    <property type="project" value="UniProtKB-KW"/>
</dbReference>
<keyword evidence="9" id="KW-0233">DNA recombination</keyword>
<keyword evidence="10" id="KW-0234">DNA repair</keyword>
<keyword evidence="21" id="KW-1185">Reference proteome</keyword>
<dbReference type="InterPro" id="IPR013955">
    <property type="entry name" value="Rep_factor-A_C"/>
</dbReference>
<evidence type="ECO:0000256" key="6">
    <source>
        <dbReference type="ARBA" id="ARBA00022771"/>
    </source>
</evidence>
<dbReference type="InterPro" id="IPR031657">
    <property type="entry name" value="REPA_OB_2"/>
</dbReference>
<evidence type="ECO:0000313" key="20">
    <source>
        <dbReference type="EnsemblPlants" id="KEH32028"/>
    </source>
</evidence>
<dbReference type="InterPro" id="IPR012340">
    <property type="entry name" value="NA-bd_OB-fold"/>
</dbReference>
<dbReference type="PANTHER" id="PTHR47165">
    <property type="entry name" value="OS03G0429900 PROTEIN"/>
    <property type="match status" value="1"/>
</dbReference>
<dbReference type="Pfam" id="PF16900">
    <property type="entry name" value="REPA_OB_2"/>
    <property type="match status" value="1"/>
</dbReference>
<dbReference type="AlphaFoldDB" id="A0A072USH8"/>
<dbReference type="GO" id="GO:0006281">
    <property type="term" value="P:DNA repair"/>
    <property type="evidence" value="ECO:0007669"/>
    <property type="project" value="UniProtKB-KW"/>
</dbReference>
<evidence type="ECO:0000256" key="1">
    <source>
        <dbReference type="ARBA" id="ARBA00004123"/>
    </source>
</evidence>
<keyword evidence="11 14" id="KW-0539">Nucleus</keyword>
<evidence type="ECO:0000256" key="13">
    <source>
        <dbReference type="ARBA" id="ARBA00065674"/>
    </source>
</evidence>
<dbReference type="Pfam" id="PF08646">
    <property type="entry name" value="Rep_fac-A_C"/>
    <property type="match status" value="1"/>
</dbReference>
<dbReference type="SUPFAM" id="SSF50249">
    <property type="entry name" value="Nucleic acid-binding proteins"/>
    <property type="match status" value="4"/>
</dbReference>
<evidence type="ECO:0000259" key="16">
    <source>
        <dbReference type="Pfam" id="PF04057"/>
    </source>
</evidence>
<dbReference type="FunFam" id="2.40.50.140:FF:000041">
    <property type="entry name" value="Replication protein A subunit"/>
    <property type="match status" value="1"/>
</dbReference>
<keyword evidence="8 14" id="KW-0238">DNA-binding</keyword>
<accession>A0A072USH8</accession>